<reference evidence="19" key="1">
    <citation type="submission" date="2022-07" db="EMBL/GenBank/DDBJ databases">
        <authorList>
            <person name="Trinca V."/>
            <person name="Uliana J.V.C."/>
            <person name="Torres T.T."/>
            <person name="Ward R.J."/>
            <person name="Monesi N."/>
        </authorList>
    </citation>
    <scope>NUCLEOTIDE SEQUENCE</scope>
    <source>
        <strain evidence="19">HSMRA1968</strain>
        <tissue evidence="19">Whole embryos</tissue>
    </source>
</reference>
<keyword evidence="15 17" id="KW-0472">Membrane</keyword>
<comment type="subcellular location">
    <subcellularLocation>
        <location evidence="1">Membrane</location>
        <topology evidence="1">Multi-pass membrane protein</topology>
    </subcellularLocation>
</comment>
<dbReference type="Proteomes" id="UP001151699">
    <property type="component" value="Chromosome C"/>
</dbReference>
<dbReference type="Pfam" id="PF01699">
    <property type="entry name" value="Na_Ca_ex"/>
    <property type="match status" value="2"/>
</dbReference>
<protein>
    <submittedName>
        <fullName evidence="19">Sodium/potassium/calcium exchanger 5</fullName>
    </submittedName>
</protein>
<feature type="transmembrane region" description="Helical" evidence="17">
    <location>
        <begin position="506"/>
        <end position="526"/>
    </location>
</feature>
<evidence type="ECO:0000256" key="16">
    <source>
        <dbReference type="ARBA" id="ARBA00023201"/>
    </source>
</evidence>
<keyword evidence="13" id="KW-0915">Sodium</keyword>
<evidence type="ECO:0000256" key="8">
    <source>
        <dbReference type="ARBA" id="ARBA00022729"/>
    </source>
</evidence>
<feature type="transmembrane region" description="Helical" evidence="17">
    <location>
        <begin position="478"/>
        <end position="499"/>
    </location>
</feature>
<feature type="transmembrane region" description="Helical" evidence="17">
    <location>
        <begin position="408"/>
        <end position="429"/>
    </location>
</feature>
<keyword evidence="5" id="KW-0633">Potassium transport</keyword>
<keyword evidence="9" id="KW-0106">Calcium</keyword>
<feature type="transmembrane region" description="Helical" evidence="17">
    <location>
        <begin position="123"/>
        <end position="142"/>
    </location>
</feature>
<dbReference type="GO" id="GO:0005886">
    <property type="term" value="C:plasma membrane"/>
    <property type="evidence" value="ECO:0007669"/>
    <property type="project" value="TreeGrafter"/>
</dbReference>
<proteinExistence type="inferred from homology"/>
<keyword evidence="12 17" id="KW-1133">Transmembrane helix</keyword>
<keyword evidence="10" id="KW-0769">Symport</keyword>
<comment type="similarity">
    <text evidence="2">Belongs to the Ca(2+):cation antiporter (CaCA) (TC 2.A.19) family. SLC24A subfamily.</text>
</comment>
<keyword evidence="11" id="KW-0630">Potassium</keyword>
<keyword evidence="20" id="KW-1185">Reference proteome</keyword>
<feature type="transmembrane region" description="Helical" evidence="17">
    <location>
        <begin position="193"/>
        <end position="220"/>
    </location>
</feature>
<keyword evidence="6" id="KW-0109">Calcium transport</keyword>
<dbReference type="InterPro" id="IPR004837">
    <property type="entry name" value="NaCa_Exmemb"/>
</dbReference>
<dbReference type="Gene3D" id="1.20.1420.30">
    <property type="entry name" value="NCX, central ion-binding region"/>
    <property type="match status" value="2"/>
</dbReference>
<keyword evidence="7 17" id="KW-0812">Transmembrane</keyword>
<organism evidence="19 20">
    <name type="scientific">Pseudolycoriella hygida</name>
    <dbReference type="NCBI Taxonomy" id="35572"/>
    <lineage>
        <taxon>Eukaryota</taxon>
        <taxon>Metazoa</taxon>
        <taxon>Ecdysozoa</taxon>
        <taxon>Arthropoda</taxon>
        <taxon>Hexapoda</taxon>
        <taxon>Insecta</taxon>
        <taxon>Pterygota</taxon>
        <taxon>Neoptera</taxon>
        <taxon>Endopterygota</taxon>
        <taxon>Diptera</taxon>
        <taxon>Nematocera</taxon>
        <taxon>Sciaroidea</taxon>
        <taxon>Sciaridae</taxon>
        <taxon>Pseudolycoriella</taxon>
    </lineage>
</organism>
<sequence>MKTNLSLPYRKRKTRLALYIRIVCLVSIPSIHLIGTFLSTGNEDLKNVQTRSNFYKRTLLGINETTSVHSETVAQVVTEVTISNAEAPSTTSRALTQLQNCTRAAILEFPSDGLNRNQRRHGWIALHIIIACYCFWLLAVVCDEYFVPAIGIMCFTLNMKEDVVGATFMAAATSSPELFINCVGTFITKGDLGVGTVVGSAVFNILAVPACCGLFAGQIVNLDWWPVSRDCLMYGVAVTALIGVLYDGIVMWYEGLALVLAYFFYIVVMYCNDIVATKVRTIVSRLKRKPKIRPYREVTEIAPLLKKEGQPTTKFVPTTELEKIDEENCAFAETPWKRSADSGVIAFIARWPITLLLWLTIPDCRKYPRLRLLTFFMCIVWIGLTSYFVAFLITVVGDTINIPDSVMGLTFLAAGTSVPEAVSSVIVTNQGHGAMGISNSIGSNTFDILLCLGLPWFVKSFFLPNIPGEKWITLNSTGLTYSAVSLLSTLIGLYISFAVNKFRLDWKIGLICTIMYIAYLIFASLVELNFFFPVNLPICDH</sequence>
<evidence type="ECO:0000256" key="17">
    <source>
        <dbReference type="SAM" id="Phobius"/>
    </source>
</evidence>
<dbReference type="GO" id="GO:0006874">
    <property type="term" value="P:intracellular calcium ion homeostasis"/>
    <property type="evidence" value="ECO:0007669"/>
    <property type="project" value="TreeGrafter"/>
</dbReference>
<evidence type="ECO:0000313" key="20">
    <source>
        <dbReference type="Proteomes" id="UP001151699"/>
    </source>
</evidence>
<evidence type="ECO:0000256" key="5">
    <source>
        <dbReference type="ARBA" id="ARBA00022538"/>
    </source>
</evidence>
<evidence type="ECO:0000313" key="19">
    <source>
        <dbReference type="EMBL" id="KAJ6636772.1"/>
    </source>
</evidence>
<evidence type="ECO:0000256" key="6">
    <source>
        <dbReference type="ARBA" id="ARBA00022568"/>
    </source>
</evidence>
<evidence type="ECO:0000256" key="4">
    <source>
        <dbReference type="ARBA" id="ARBA00022449"/>
    </source>
</evidence>
<keyword evidence="14" id="KW-0406">Ion transport</keyword>
<gene>
    <name evidence="19" type="primary">SLC24A5_3</name>
    <name evidence="19" type="ORF">Bhyg_15367</name>
</gene>
<feature type="domain" description="Sodium/calcium exchanger membrane region" evidence="18">
    <location>
        <begin position="372"/>
        <end position="523"/>
    </location>
</feature>
<dbReference type="InterPro" id="IPR044880">
    <property type="entry name" value="NCX_ion-bd_dom_sf"/>
</dbReference>
<comment type="caution">
    <text evidence="19">The sequence shown here is derived from an EMBL/GenBank/DDBJ whole genome shotgun (WGS) entry which is preliminary data.</text>
</comment>
<evidence type="ECO:0000256" key="12">
    <source>
        <dbReference type="ARBA" id="ARBA00022989"/>
    </source>
</evidence>
<evidence type="ECO:0000259" key="18">
    <source>
        <dbReference type="Pfam" id="PF01699"/>
    </source>
</evidence>
<dbReference type="GO" id="GO:0005262">
    <property type="term" value="F:calcium channel activity"/>
    <property type="evidence" value="ECO:0007669"/>
    <property type="project" value="TreeGrafter"/>
</dbReference>
<evidence type="ECO:0000256" key="13">
    <source>
        <dbReference type="ARBA" id="ARBA00023053"/>
    </source>
</evidence>
<feature type="transmembrane region" description="Helical" evidence="17">
    <location>
        <begin position="16"/>
        <end position="38"/>
    </location>
</feature>
<evidence type="ECO:0000256" key="9">
    <source>
        <dbReference type="ARBA" id="ARBA00022837"/>
    </source>
</evidence>
<dbReference type="GO" id="GO:0008273">
    <property type="term" value="F:calcium, potassium:sodium antiporter activity"/>
    <property type="evidence" value="ECO:0007669"/>
    <property type="project" value="TreeGrafter"/>
</dbReference>
<feature type="transmembrane region" description="Helical" evidence="17">
    <location>
        <begin position="163"/>
        <end position="187"/>
    </location>
</feature>
<evidence type="ECO:0000256" key="15">
    <source>
        <dbReference type="ARBA" id="ARBA00023136"/>
    </source>
</evidence>
<feature type="transmembrane region" description="Helical" evidence="17">
    <location>
        <begin position="372"/>
        <end position="396"/>
    </location>
</feature>
<dbReference type="InterPro" id="IPR004481">
    <property type="entry name" value="K/Na/Ca-exchanger"/>
</dbReference>
<feature type="domain" description="Sodium/calcium exchanger membrane region" evidence="18">
    <location>
        <begin position="129"/>
        <end position="270"/>
    </location>
</feature>
<feature type="transmembrane region" description="Helical" evidence="17">
    <location>
        <begin position="441"/>
        <end position="458"/>
    </location>
</feature>
<dbReference type="GO" id="GO:0015293">
    <property type="term" value="F:symporter activity"/>
    <property type="evidence" value="ECO:0007669"/>
    <property type="project" value="UniProtKB-KW"/>
</dbReference>
<keyword evidence="16" id="KW-0739">Sodium transport</keyword>
<feature type="transmembrane region" description="Helical" evidence="17">
    <location>
        <begin position="259"/>
        <end position="279"/>
    </location>
</feature>
<evidence type="ECO:0000256" key="3">
    <source>
        <dbReference type="ARBA" id="ARBA00022448"/>
    </source>
</evidence>
<dbReference type="PANTHER" id="PTHR10846:SF73">
    <property type="entry name" value="SODIUM_CALCIUM EXCHANGER MEMBRANE REGION DOMAIN-CONTAINING PROTEIN"/>
    <property type="match status" value="1"/>
</dbReference>
<keyword evidence="8" id="KW-0732">Signal</keyword>
<dbReference type="AlphaFoldDB" id="A0A9Q0MUM5"/>
<evidence type="ECO:0000256" key="11">
    <source>
        <dbReference type="ARBA" id="ARBA00022958"/>
    </source>
</evidence>
<name>A0A9Q0MUM5_9DIPT</name>
<dbReference type="NCBIfam" id="TIGR00367">
    <property type="entry name" value="calcium/sodium antiporter"/>
    <property type="match status" value="1"/>
</dbReference>
<evidence type="ECO:0000256" key="1">
    <source>
        <dbReference type="ARBA" id="ARBA00004141"/>
    </source>
</evidence>
<keyword evidence="4" id="KW-0050">Antiport</keyword>
<accession>A0A9Q0MUM5</accession>
<dbReference type="PANTHER" id="PTHR10846">
    <property type="entry name" value="SODIUM/POTASSIUM/CALCIUM EXCHANGER"/>
    <property type="match status" value="1"/>
</dbReference>
<evidence type="ECO:0000256" key="7">
    <source>
        <dbReference type="ARBA" id="ARBA00022692"/>
    </source>
</evidence>
<evidence type="ECO:0000256" key="14">
    <source>
        <dbReference type="ARBA" id="ARBA00023065"/>
    </source>
</evidence>
<dbReference type="FunFam" id="1.20.1420.30:FF:000009">
    <property type="entry name" value="sodium/potassium/calcium exchanger 5 isoform X2"/>
    <property type="match status" value="1"/>
</dbReference>
<keyword evidence="3" id="KW-0813">Transport</keyword>
<feature type="transmembrane region" description="Helical" evidence="17">
    <location>
        <begin position="232"/>
        <end position="253"/>
    </location>
</feature>
<evidence type="ECO:0000256" key="2">
    <source>
        <dbReference type="ARBA" id="ARBA00005364"/>
    </source>
</evidence>
<dbReference type="EMBL" id="WJQU01000004">
    <property type="protein sequence ID" value="KAJ6636772.1"/>
    <property type="molecule type" value="Genomic_DNA"/>
</dbReference>
<dbReference type="OrthoDB" id="2127281at2759"/>
<evidence type="ECO:0000256" key="10">
    <source>
        <dbReference type="ARBA" id="ARBA00022847"/>
    </source>
</evidence>